<keyword evidence="3" id="KW-1185">Reference proteome</keyword>
<keyword evidence="1" id="KW-0732">Signal</keyword>
<dbReference type="Proteomes" id="UP000295192">
    <property type="component" value="Unassembled WGS sequence"/>
</dbReference>
<name>A0A484BSG9_DRONA</name>
<feature type="chain" id="PRO_5019751674" evidence="1">
    <location>
        <begin position="29"/>
        <end position="117"/>
    </location>
</feature>
<organism evidence="2 3">
    <name type="scientific">Drosophila navojoa</name>
    <name type="common">Fruit fly</name>
    <dbReference type="NCBI Taxonomy" id="7232"/>
    <lineage>
        <taxon>Eukaryota</taxon>
        <taxon>Metazoa</taxon>
        <taxon>Ecdysozoa</taxon>
        <taxon>Arthropoda</taxon>
        <taxon>Hexapoda</taxon>
        <taxon>Insecta</taxon>
        <taxon>Pterygota</taxon>
        <taxon>Neoptera</taxon>
        <taxon>Endopterygota</taxon>
        <taxon>Diptera</taxon>
        <taxon>Brachycera</taxon>
        <taxon>Muscomorpha</taxon>
        <taxon>Ephydroidea</taxon>
        <taxon>Drosophilidae</taxon>
        <taxon>Drosophila</taxon>
    </lineage>
</organism>
<gene>
    <name evidence="2" type="ORF">AWZ03_002784</name>
</gene>
<feature type="signal peptide" evidence="1">
    <location>
        <begin position="1"/>
        <end position="28"/>
    </location>
</feature>
<reference evidence="2 3" key="1">
    <citation type="journal article" date="2019" name="J. Hered.">
        <title>An Improved Genome Assembly for Drosophila navojoa, the Basal Species in the mojavensis Cluster.</title>
        <authorList>
            <person name="Vanderlinde T."/>
            <person name="Dupim E.G."/>
            <person name="Nazario-Yepiz N.O."/>
            <person name="Carvalho A.B."/>
        </authorList>
    </citation>
    <scope>NUCLEOTIDE SEQUENCE [LARGE SCALE GENOMIC DNA]</scope>
    <source>
        <strain evidence="2">Navoj_Jal97</strain>
        <tissue evidence="2">Whole organism</tissue>
    </source>
</reference>
<proteinExistence type="predicted"/>
<dbReference type="OrthoDB" id="7871869at2759"/>
<protein>
    <submittedName>
        <fullName evidence="2">Uncharacterized protein</fullName>
    </submittedName>
</protein>
<sequence length="117" mass="12264">MPGIESSKRMRFTLLALIGVVCLAYTYALAGAEAEEQYPDAPLNLLSLEMDGNAHENEGLRQARQVWGGGYGRGLGWAGGRGGWAGGRGGWAGGRGGLSGWGGRGGRWGGRRWGGGW</sequence>
<dbReference type="EMBL" id="LSRL02000013">
    <property type="protein sequence ID" value="TDG50795.1"/>
    <property type="molecule type" value="Genomic_DNA"/>
</dbReference>
<accession>A0A484BSG9</accession>
<evidence type="ECO:0000313" key="3">
    <source>
        <dbReference type="Proteomes" id="UP000295192"/>
    </source>
</evidence>
<dbReference type="AlphaFoldDB" id="A0A484BSG9"/>
<comment type="caution">
    <text evidence="2">The sequence shown here is derived from an EMBL/GenBank/DDBJ whole genome shotgun (WGS) entry which is preliminary data.</text>
</comment>
<evidence type="ECO:0000313" key="2">
    <source>
        <dbReference type="EMBL" id="TDG50795.1"/>
    </source>
</evidence>
<evidence type="ECO:0000256" key="1">
    <source>
        <dbReference type="SAM" id="SignalP"/>
    </source>
</evidence>